<feature type="transmembrane region" description="Helical" evidence="8">
    <location>
        <begin position="12"/>
        <end position="37"/>
    </location>
</feature>
<keyword evidence="4" id="KW-0997">Cell inner membrane</keyword>
<organism evidence="10 11">
    <name type="scientific">Ancylobacter mangrovi</name>
    <dbReference type="NCBI Taxonomy" id="2972472"/>
    <lineage>
        <taxon>Bacteria</taxon>
        <taxon>Pseudomonadati</taxon>
        <taxon>Pseudomonadota</taxon>
        <taxon>Alphaproteobacteria</taxon>
        <taxon>Hyphomicrobiales</taxon>
        <taxon>Xanthobacteraceae</taxon>
        <taxon>Ancylobacter</taxon>
    </lineage>
</organism>
<keyword evidence="11" id="KW-1185">Reference proteome</keyword>
<feature type="transmembrane region" description="Helical" evidence="8">
    <location>
        <begin position="100"/>
        <end position="124"/>
    </location>
</feature>
<evidence type="ECO:0000256" key="2">
    <source>
        <dbReference type="ARBA" id="ARBA00022448"/>
    </source>
</evidence>
<evidence type="ECO:0000256" key="5">
    <source>
        <dbReference type="ARBA" id="ARBA00022692"/>
    </source>
</evidence>
<dbReference type="InterPro" id="IPR000515">
    <property type="entry name" value="MetI-like"/>
</dbReference>
<comment type="caution">
    <text evidence="10">The sequence shown here is derived from an EMBL/GenBank/DDBJ whole genome shotgun (WGS) entry which is preliminary data.</text>
</comment>
<keyword evidence="5 8" id="KW-0812">Transmembrane</keyword>
<feature type="domain" description="ABC transmembrane type-1" evidence="9">
    <location>
        <begin position="65"/>
        <end position="256"/>
    </location>
</feature>
<evidence type="ECO:0000313" key="11">
    <source>
        <dbReference type="Proteomes" id="UP001151088"/>
    </source>
</evidence>
<dbReference type="PROSITE" id="PS50928">
    <property type="entry name" value="ABC_TM1"/>
    <property type="match status" value="1"/>
</dbReference>
<dbReference type="GO" id="GO:0055085">
    <property type="term" value="P:transmembrane transport"/>
    <property type="evidence" value="ECO:0007669"/>
    <property type="project" value="InterPro"/>
</dbReference>
<name>A0A9X2T0Y2_9HYPH</name>
<evidence type="ECO:0000256" key="8">
    <source>
        <dbReference type="RuleBase" id="RU363032"/>
    </source>
</evidence>
<evidence type="ECO:0000256" key="4">
    <source>
        <dbReference type="ARBA" id="ARBA00022519"/>
    </source>
</evidence>
<proteinExistence type="inferred from homology"/>
<evidence type="ECO:0000256" key="7">
    <source>
        <dbReference type="ARBA" id="ARBA00023136"/>
    </source>
</evidence>
<dbReference type="Proteomes" id="UP001151088">
    <property type="component" value="Unassembled WGS sequence"/>
</dbReference>
<dbReference type="GO" id="GO:0005886">
    <property type="term" value="C:plasma membrane"/>
    <property type="evidence" value="ECO:0007669"/>
    <property type="project" value="UniProtKB-SubCell"/>
</dbReference>
<keyword evidence="2 8" id="KW-0813">Transport</keyword>
<dbReference type="CDD" id="cd06261">
    <property type="entry name" value="TM_PBP2"/>
    <property type="match status" value="1"/>
</dbReference>
<dbReference type="SUPFAM" id="SSF161098">
    <property type="entry name" value="MetI-like"/>
    <property type="match status" value="1"/>
</dbReference>
<dbReference type="EMBL" id="JANTHZ010000001">
    <property type="protein sequence ID" value="MCS0494420.1"/>
    <property type="molecule type" value="Genomic_DNA"/>
</dbReference>
<evidence type="ECO:0000256" key="3">
    <source>
        <dbReference type="ARBA" id="ARBA00022475"/>
    </source>
</evidence>
<evidence type="ECO:0000259" key="9">
    <source>
        <dbReference type="PROSITE" id="PS50928"/>
    </source>
</evidence>
<keyword evidence="6 8" id="KW-1133">Transmembrane helix</keyword>
<reference evidence="10" key="1">
    <citation type="submission" date="2022-08" db="EMBL/GenBank/DDBJ databases">
        <authorList>
            <person name="Li F."/>
        </authorList>
    </citation>
    <scope>NUCLEOTIDE SEQUENCE</scope>
    <source>
        <strain evidence="10">MQZ15Z-1</strain>
    </source>
</reference>
<comment type="similarity">
    <text evidence="8">Belongs to the binding-protein-dependent transport system permease family.</text>
</comment>
<accession>A0A9X2T0Y2</accession>
<keyword evidence="3" id="KW-1003">Cell membrane</keyword>
<dbReference type="Pfam" id="PF00528">
    <property type="entry name" value="BPD_transp_1"/>
    <property type="match status" value="1"/>
</dbReference>
<feature type="transmembrane region" description="Helical" evidence="8">
    <location>
        <begin position="136"/>
        <end position="159"/>
    </location>
</feature>
<keyword evidence="7 8" id="KW-0472">Membrane</keyword>
<evidence type="ECO:0000313" key="10">
    <source>
        <dbReference type="EMBL" id="MCS0494420.1"/>
    </source>
</evidence>
<evidence type="ECO:0000256" key="6">
    <source>
        <dbReference type="ARBA" id="ARBA00022989"/>
    </source>
</evidence>
<dbReference type="PANTHER" id="PTHR43357">
    <property type="entry name" value="INNER MEMBRANE ABC TRANSPORTER PERMEASE PROTEIN YDCV"/>
    <property type="match status" value="1"/>
</dbReference>
<dbReference type="RefSeq" id="WP_258731368.1">
    <property type="nucleotide sequence ID" value="NZ_JANTHZ010000001.1"/>
</dbReference>
<comment type="subcellular location">
    <subcellularLocation>
        <location evidence="1">Cell inner membrane</location>
        <topology evidence="1">Multi-pass membrane protein</topology>
    </subcellularLocation>
    <subcellularLocation>
        <location evidence="8">Cell membrane</location>
        <topology evidence="8">Multi-pass membrane protein</topology>
    </subcellularLocation>
</comment>
<dbReference type="AlphaFoldDB" id="A0A9X2T0Y2"/>
<sequence>MLAGSRAWRLAVWAVVLPLFAVLYGLPIAVIVLASLARTWNGALPGEFTLLHYAEAFRSDSLDALVTSLMTGAIASTAALACGTWAALALRRRVRLPARLLEAVFFVPSAVPSVSVGLGLLVAFSQPPFLLNGTRAIVLIAHFVLVFAFTFGNVTAGLARVPAECEQIAESLGARPFYRLRRVTLPLLTPYLIAAFSLSFALSMGELGATIMVYPPGWVTMPVRIFALSDRGAIFDAATLTTILGVATLIVLTVLSRVSSRAMLR</sequence>
<feature type="transmembrane region" description="Helical" evidence="8">
    <location>
        <begin position="188"/>
        <end position="214"/>
    </location>
</feature>
<protein>
    <submittedName>
        <fullName evidence="10">ABC transporter permease subunit</fullName>
    </submittedName>
</protein>
<dbReference type="Gene3D" id="1.10.3720.10">
    <property type="entry name" value="MetI-like"/>
    <property type="match status" value="1"/>
</dbReference>
<gene>
    <name evidence="10" type="ORF">NVS89_04870</name>
</gene>
<dbReference type="PANTHER" id="PTHR43357:SF4">
    <property type="entry name" value="INNER MEMBRANE ABC TRANSPORTER PERMEASE PROTEIN YDCV"/>
    <property type="match status" value="1"/>
</dbReference>
<evidence type="ECO:0000256" key="1">
    <source>
        <dbReference type="ARBA" id="ARBA00004429"/>
    </source>
</evidence>
<dbReference type="InterPro" id="IPR035906">
    <property type="entry name" value="MetI-like_sf"/>
</dbReference>
<feature type="transmembrane region" description="Helical" evidence="8">
    <location>
        <begin position="234"/>
        <end position="255"/>
    </location>
</feature>
<feature type="transmembrane region" description="Helical" evidence="8">
    <location>
        <begin position="65"/>
        <end position="88"/>
    </location>
</feature>